<feature type="region of interest" description="Disordered" evidence="1">
    <location>
        <begin position="20"/>
        <end position="72"/>
    </location>
</feature>
<accession>A0A7H9HZE9</accession>
<evidence type="ECO:0000313" key="2">
    <source>
        <dbReference type="EMBL" id="QLQ81955.1"/>
    </source>
</evidence>
<dbReference type="AlphaFoldDB" id="A0A7H9HZE9"/>
<organism evidence="2 3">
    <name type="scientific">Torulaspora globosa</name>
    <dbReference type="NCBI Taxonomy" id="48254"/>
    <lineage>
        <taxon>Eukaryota</taxon>
        <taxon>Fungi</taxon>
        <taxon>Dikarya</taxon>
        <taxon>Ascomycota</taxon>
        <taxon>Saccharomycotina</taxon>
        <taxon>Saccharomycetes</taxon>
        <taxon>Saccharomycetales</taxon>
        <taxon>Saccharomycetaceae</taxon>
        <taxon>Torulaspora</taxon>
    </lineage>
</organism>
<protein>
    <recommendedName>
        <fullName evidence="4">Sugar utilization regulatory protein IMP2</fullName>
    </recommendedName>
</protein>
<evidence type="ECO:0000313" key="3">
    <source>
        <dbReference type="Proteomes" id="UP000510647"/>
    </source>
</evidence>
<reference evidence="2 3" key="1">
    <citation type="submission" date="2020-06" db="EMBL/GenBank/DDBJ databases">
        <title>The yeast mating-type switching endonuclease HO is a domesticated member of an unorthodox homing genetic element family.</title>
        <authorList>
            <person name="Coughlan A.Y."/>
            <person name="Lombardi L."/>
            <person name="Braun-Galleani S."/>
            <person name="Martos A.R."/>
            <person name="Galeote V."/>
            <person name="Bigey F."/>
            <person name="Dequin S."/>
            <person name="Byrne K.P."/>
            <person name="Wolfe K.H."/>
        </authorList>
    </citation>
    <scope>NUCLEOTIDE SEQUENCE [LARGE SCALE GENOMIC DNA]</scope>
    <source>
        <strain evidence="2 3">CBS2947</strain>
    </source>
</reference>
<proteinExistence type="predicted"/>
<dbReference type="EMBL" id="CP059273">
    <property type="protein sequence ID" value="QLQ81955.1"/>
    <property type="molecule type" value="Genomic_DNA"/>
</dbReference>
<sequence length="340" mass="37349">MSVPGHKSILLTGADGTQTRLNSAGAAKSDASGAVGVQFDSEQLERGRSRTKMRNGTGMNVSTSRSRSRSRVSSIIAEEEFLKWTVLRRDPSMRLQPSSDDAGSDASDDDGSSSDEPSDEEQVTDVDNDVDIDEEFDYDQGMKVLPNFVVSLNEVLESSKPWIRQYVAAQGRDTQGVQETSMAGGYRRAIELVSKGQGSTTARSYILCTDLTTESNYALTYVMGSLIANGDTLYIVHWDNSDPSSTTTTLSENVTSIKNHVMYLFDCTNAVIDHIDVVILSLQHPFPKQLLTEMIYTLKPITLCCSLSMILSTLQNFVCSVPTLVIRKKLKRSKKKGISE</sequence>
<feature type="region of interest" description="Disordered" evidence="1">
    <location>
        <begin position="93"/>
        <end position="130"/>
    </location>
</feature>
<feature type="compositionally biased region" description="Acidic residues" evidence="1">
    <location>
        <begin position="102"/>
        <end position="130"/>
    </location>
</feature>
<feature type="compositionally biased region" description="Low complexity" evidence="1">
    <location>
        <begin position="23"/>
        <end position="36"/>
    </location>
</feature>
<keyword evidence="3" id="KW-1185">Reference proteome</keyword>
<evidence type="ECO:0000256" key="1">
    <source>
        <dbReference type="SAM" id="MobiDB-lite"/>
    </source>
</evidence>
<evidence type="ECO:0008006" key="4">
    <source>
        <dbReference type="Google" id="ProtNLM"/>
    </source>
</evidence>
<name>A0A7H9HZE9_9SACH</name>
<dbReference type="Proteomes" id="UP000510647">
    <property type="component" value="Chromosome 7"/>
</dbReference>
<gene>
    <name evidence="2" type="ORF">HG537_0G02090</name>
</gene>
<dbReference type="OrthoDB" id="992776at2759"/>